<reference evidence="1 2" key="1">
    <citation type="submission" date="2016-12" db="EMBL/GenBank/DDBJ databases">
        <authorList>
            <person name="Song W.-J."/>
            <person name="Kurnit D.M."/>
        </authorList>
    </citation>
    <scope>NUCLEOTIDE SEQUENCE [LARGE SCALE GENOMIC DNA]</scope>
    <source>
        <strain evidence="1 2">HSG9</strain>
    </source>
</reference>
<keyword evidence="2" id="KW-1185">Reference proteome</keyword>
<accession>A0A1V6LNU0</accession>
<dbReference type="Proteomes" id="UP000191680">
    <property type="component" value="Unassembled WGS sequence"/>
</dbReference>
<comment type="caution">
    <text evidence="1">The sequence shown here is derived from an EMBL/GenBank/DDBJ whole genome shotgun (WGS) entry which is preliminary data.</text>
</comment>
<name>A0A1V6LNU0_9FLAO</name>
<protein>
    <submittedName>
        <fullName evidence="1">Uncharacterized protein</fullName>
    </submittedName>
</protein>
<dbReference type="EMBL" id="MTBC01000012">
    <property type="protein sequence ID" value="OQD41646.1"/>
    <property type="molecule type" value="Genomic_DNA"/>
</dbReference>
<evidence type="ECO:0000313" key="1">
    <source>
        <dbReference type="EMBL" id="OQD41646.1"/>
    </source>
</evidence>
<evidence type="ECO:0000313" key="2">
    <source>
        <dbReference type="Proteomes" id="UP000191680"/>
    </source>
</evidence>
<dbReference type="RefSeq" id="WP_080319891.1">
    <property type="nucleotide sequence ID" value="NZ_MTBC01000012.1"/>
</dbReference>
<dbReference type="AlphaFoldDB" id="A0A1V6LNU0"/>
<dbReference type="PROSITE" id="PS51257">
    <property type="entry name" value="PROKAR_LIPOPROTEIN"/>
    <property type="match status" value="1"/>
</dbReference>
<dbReference type="OrthoDB" id="980950at2"/>
<gene>
    <name evidence="1" type="ORF">BUL40_14835</name>
</gene>
<sequence length="119" mass="13283">MKKLLLFLIVLSTISTSCNDRDDNLESVNIRVENVSAINFNTVTVGDEALLFENVAADSYSGYQEAVTGFMEDIITVEADSTSYTYKPEMRTDSLPIGLYTYKLSITEEGALEMEFIID</sequence>
<proteinExistence type="predicted"/>
<organism evidence="1 2">
    <name type="scientific">Croceivirga radicis</name>
    <dbReference type="NCBI Taxonomy" id="1929488"/>
    <lineage>
        <taxon>Bacteria</taxon>
        <taxon>Pseudomonadati</taxon>
        <taxon>Bacteroidota</taxon>
        <taxon>Flavobacteriia</taxon>
        <taxon>Flavobacteriales</taxon>
        <taxon>Flavobacteriaceae</taxon>
        <taxon>Croceivirga</taxon>
    </lineage>
</organism>